<dbReference type="GO" id="GO:0034451">
    <property type="term" value="C:centriolar satellite"/>
    <property type="evidence" value="ECO:0007669"/>
    <property type="project" value="UniProtKB-SubCell"/>
</dbReference>
<evidence type="ECO:0000256" key="5">
    <source>
        <dbReference type="ARBA" id="ARBA00022701"/>
    </source>
</evidence>
<evidence type="ECO:0000256" key="1">
    <source>
        <dbReference type="ARBA" id="ARBA00004114"/>
    </source>
</evidence>
<gene>
    <name evidence="18" type="primary">WDR90</name>
</gene>
<dbReference type="PROSITE" id="PS50082">
    <property type="entry name" value="WD_REPEATS_2"/>
    <property type="match status" value="2"/>
</dbReference>
<dbReference type="PANTHER" id="PTHR13720:SF24">
    <property type="entry name" value="WD REPEAT-CONTAINING PROTEIN 90"/>
    <property type="match status" value="1"/>
</dbReference>
<dbReference type="FunFam" id="2.130.10.10:FF:000590">
    <property type="entry name" value="WD repeat domain 90"/>
    <property type="match status" value="1"/>
</dbReference>
<protein>
    <recommendedName>
        <fullName evidence="11">WD repeat-containing protein 90</fullName>
    </recommendedName>
</protein>
<dbReference type="Pfam" id="PF00400">
    <property type="entry name" value="WD40"/>
    <property type="match status" value="2"/>
</dbReference>
<dbReference type="InterPro" id="IPR050630">
    <property type="entry name" value="WD_repeat_EMAP"/>
</dbReference>
<dbReference type="GO" id="GO:0030030">
    <property type="term" value="P:cell projection organization"/>
    <property type="evidence" value="ECO:0007669"/>
    <property type="project" value="UniProtKB-KW"/>
</dbReference>
<feature type="compositionally biased region" description="Basic and acidic residues" evidence="13">
    <location>
        <begin position="1055"/>
        <end position="1066"/>
    </location>
</feature>
<evidence type="ECO:0000256" key="6">
    <source>
        <dbReference type="ARBA" id="ARBA00022737"/>
    </source>
</evidence>
<dbReference type="GO" id="GO:0005929">
    <property type="term" value="C:cilium"/>
    <property type="evidence" value="ECO:0007669"/>
    <property type="project" value="UniProtKB-ARBA"/>
</dbReference>
<dbReference type="InterPro" id="IPR055439">
    <property type="entry name" value="Beta-prop_EML_1st"/>
</dbReference>
<comment type="function">
    <text evidence="9">Microtubule-binding protein that plays a crucial role in ensuring inner core protein localization within the centriole core, as well as in maintaining the microtubule wall integrity and the overall centriole roundness and stability. Required for efficient primary cilium formation.</text>
</comment>
<keyword evidence="6" id="KW-0677">Repeat</keyword>
<evidence type="ECO:0000259" key="14">
    <source>
        <dbReference type="Pfam" id="PF05018"/>
    </source>
</evidence>
<dbReference type="Pfam" id="PF05018">
    <property type="entry name" value="CFA20_dom"/>
    <property type="match status" value="1"/>
</dbReference>
<dbReference type="PROSITE" id="PS50294">
    <property type="entry name" value="WD_REPEATS_REGION"/>
    <property type="match status" value="2"/>
</dbReference>
<feature type="region of interest" description="Disordered" evidence="13">
    <location>
        <begin position="248"/>
        <end position="284"/>
    </location>
</feature>
<proteinExistence type="inferred from homology"/>
<dbReference type="GeneTree" id="ENSGT00940000160173"/>
<dbReference type="PROSITE" id="PS00678">
    <property type="entry name" value="WD_REPEATS_1"/>
    <property type="match status" value="1"/>
</dbReference>
<keyword evidence="5" id="KW-0493">Microtubule</keyword>
<evidence type="ECO:0000256" key="4">
    <source>
        <dbReference type="ARBA" id="ARBA00022574"/>
    </source>
</evidence>
<evidence type="ECO:0000313" key="19">
    <source>
        <dbReference type="Proteomes" id="UP000694569"/>
    </source>
</evidence>
<keyword evidence="8" id="KW-0206">Cytoskeleton</keyword>
<dbReference type="InterPro" id="IPR036322">
    <property type="entry name" value="WD40_repeat_dom_sf"/>
</dbReference>
<keyword evidence="7" id="KW-0970">Cilium biogenesis/degradation</keyword>
<evidence type="ECO:0000256" key="10">
    <source>
        <dbReference type="ARBA" id="ARBA00061300"/>
    </source>
</evidence>
<dbReference type="InterPro" id="IPR011047">
    <property type="entry name" value="Quinoprotein_ADH-like_sf"/>
</dbReference>
<evidence type="ECO:0000259" key="15">
    <source>
        <dbReference type="Pfam" id="PF23342"/>
    </source>
</evidence>
<dbReference type="Pfam" id="PF23393">
    <property type="entry name" value="Beta-prop_WDR90_POC16_2nd"/>
    <property type="match status" value="1"/>
</dbReference>
<evidence type="ECO:0000256" key="13">
    <source>
        <dbReference type="SAM" id="MobiDB-lite"/>
    </source>
</evidence>
<accession>A0A8C5QWB5</accession>
<dbReference type="InterPro" id="IPR015943">
    <property type="entry name" value="WD40/YVTN_repeat-like_dom_sf"/>
</dbReference>
<keyword evidence="3" id="KW-0963">Cytoplasm</keyword>
<organism evidence="18 19">
    <name type="scientific">Leptobrachium leishanense</name>
    <name type="common">Leishan spiny toad</name>
    <dbReference type="NCBI Taxonomy" id="445787"/>
    <lineage>
        <taxon>Eukaryota</taxon>
        <taxon>Metazoa</taxon>
        <taxon>Chordata</taxon>
        <taxon>Craniata</taxon>
        <taxon>Vertebrata</taxon>
        <taxon>Euteleostomi</taxon>
        <taxon>Amphibia</taxon>
        <taxon>Batrachia</taxon>
        <taxon>Anura</taxon>
        <taxon>Pelobatoidea</taxon>
        <taxon>Megophryidae</taxon>
        <taxon>Leptobrachium</taxon>
    </lineage>
</organism>
<keyword evidence="19" id="KW-1185">Reference proteome</keyword>
<evidence type="ECO:0000256" key="7">
    <source>
        <dbReference type="ARBA" id="ARBA00022794"/>
    </source>
</evidence>
<feature type="domain" description="EML-like first beta-propeller" evidence="17">
    <location>
        <begin position="1248"/>
        <end position="1484"/>
    </location>
</feature>
<evidence type="ECO:0000313" key="18">
    <source>
        <dbReference type="Ensembl" id="ENSLLEP00000043617.1"/>
    </source>
</evidence>
<dbReference type="OrthoDB" id="6252103at2759"/>
<feature type="domain" description="WDR90 4th beta-propeller" evidence="15">
    <location>
        <begin position="1537"/>
        <end position="1846"/>
    </location>
</feature>
<feature type="domain" description="WDR90/POC16 second beta-propeller" evidence="16">
    <location>
        <begin position="740"/>
        <end position="1028"/>
    </location>
</feature>
<evidence type="ECO:0000259" key="17">
    <source>
        <dbReference type="Pfam" id="PF23409"/>
    </source>
</evidence>
<dbReference type="Proteomes" id="UP000694569">
    <property type="component" value="Unplaced"/>
</dbReference>
<dbReference type="SUPFAM" id="SSF50998">
    <property type="entry name" value="Quinoprotein alcohol dehydrogenase-like"/>
    <property type="match status" value="1"/>
</dbReference>
<evidence type="ECO:0000256" key="2">
    <source>
        <dbReference type="ARBA" id="ARBA00004607"/>
    </source>
</evidence>
<comment type="similarity">
    <text evidence="10">Belongs to the WD repeat WDR90/POC16 family.</text>
</comment>
<dbReference type="Ensembl" id="ENSLLET00000045357.1">
    <property type="protein sequence ID" value="ENSLLEP00000043617.1"/>
    <property type="gene ID" value="ENSLLEG00000027718.1"/>
</dbReference>
<dbReference type="FunFam" id="2.130.10.10:FF:001223">
    <property type="entry name" value="WD repeat-containing protein 90"/>
    <property type="match status" value="1"/>
</dbReference>
<dbReference type="Pfam" id="PF23342">
    <property type="entry name" value="WDR90_beta-prop_4th"/>
    <property type="match status" value="1"/>
</dbReference>
<dbReference type="InterPro" id="IPR055441">
    <property type="entry name" value="Beta-prop_WDR90_POC16_2nd"/>
</dbReference>
<feature type="region of interest" description="Disordered" evidence="13">
    <location>
        <begin position="318"/>
        <end position="343"/>
    </location>
</feature>
<dbReference type="FunFam" id="2.130.10.10:FF:000522">
    <property type="entry name" value="WD repeat domain 90"/>
    <property type="match status" value="1"/>
</dbReference>
<evidence type="ECO:0000256" key="9">
    <source>
        <dbReference type="ARBA" id="ARBA00060089"/>
    </source>
</evidence>
<dbReference type="InterPro" id="IPR001680">
    <property type="entry name" value="WD40_rpt"/>
</dbReference>
<name>A0A8C5QWB5_9ANUR</name>
<reference evidence="18" key="1">
    <citation type="submission" date="2025-08" db="UniProtKB">
        <authorList>
            <consortium name="Ensembl"/>
        </authorList>
    </citation>
    <scope>IDENTIFICATION</scope>
</reference>
<feature type="region of interest" description="Disordered" evidence="13">
    <location>
        <begin position="1038"/>
        <end position="1136"/>
    </location>
</feature>
<dbReference type="InterPro" id="IPR055440">
    <property type="entry name" value="Beta-prop_WDR90_4th"/>
</dbReference>
<comment type="subcellular location">
    <subcellularLocation>
        <location evidence="2">Cytoplasm</location>
        <location evidence="2">Cytoskeleton</location>
        <location evidence="2">Microtubule organizing center</location>
        <location evidence="2">Centrosome</location>
        <location evidence="2">Centriolar satellite</location>
    </subcellularLocation>
    <subcellularLocation>
        <location evidence="1">Cytoplasm</location>
        <location evidence="1">Cytoskeleton</location>
        <location evidence="1">Microtubule organizing center</location>
        <location evidence="1">Centrosome</location>
        <location evidence="1">Centriole</location>
    </subcellularLocation>
</comment>
<feature type="compositionally biased region" description="Basic and acidic residues" evidence="13">
    <location>
        <begin position="331"/>
        <end position="342"/>
    </location>
</feature>
<reference evidence="18" key="2">
    <citation type="submission" date="2025-09" db="UniProtKB">
        <authorList>
            <consortium name="Ensembl"/>
        </authorList>
    </citation>
    <scope>IDENTIFICATION</scope>
</reference>
<dbReference type="GO" id="GO:0005874">
    <property type="term" value="C:microtubule"/>
    <property type="evidence" value="ECO:0007669"/>
    <property type="project" value="UniProtKB-KW"/>
</dbReference>
<dbReference type="InterPro" id="IPR019775">
    <property type="entry name" value="WD40_repeat_CS"/>
</dbReference>
<evidence type="ECO:0000259" key="16">
    <source>
        <dbReference type="Pfam" id="PF23393"/>
    </source>
</evidence>
<dbReference type="SMART" id="SM00320">
    <property type="entry name" value="WD40"/>
    <property type="match status" value="20"/>
</dbReference>
<dbReference type="SUPFAM" id="SSF50978">
    <property type="entry name" value="WD40 repeat-like"/>
    <property type="match status" value="4"/>
</dbReference>
<sequence>MAAGAWQHPFVNVFKHVRLEEWKKSSKEGDVTSVMDKNLKCTVYRIRGSIPAGNFIQLPKTSSQSLGLTGRFLYLLFRPLPGKHFVVHVDVGAENGQTIRISFSNIFKEFKSTATWLQFPFVCGARKDSIYDHTVQTARRDLVGPAPSGSRWTCLLLDLRYVLSMYLSCKYSHVKSVKLCSNLLVKNLMTSDLLFTPELSFAEARQAKFLQEGVSPMPREMTFPVPKGEKWHNIYDFIRFPSDGSKLPYDSIQKGQTTQTGPGDVASHSPTRERPRSVAVSKPVQDRVSLIQQITSPRQMPRRNPLRTEFIPERFLSVHTRPEEDEESEQEATRDAKDDDGGIHVYTHNTGKITIQRHDTDSEQVICINSSRPESLSAGTSCKKLLPDPILTLRKIIGFGGCTERCVLWTHTGCSVVYPCHAVIVALKVKAGEQRFFLGHTDKVSSLAFNGSCTLLASAQTGSVSMVRLWHFQKGTCLAMFKTHAHSVSNLSFSHSGSVLCGVGKDGHGKNMVVVWNTAQASRGGEVVVLAKAHTDVDIHTMKIAFFDDTRMVSCGRDNIRLWRVRNGSLRSCPVNLGEYHILDFMDLAFEVGHSPERELDDRALYVCSRSGHILEIDYKNVSLRNVRRLQPSQRQHRDRREKQTFNSGPGISVNTLSVSGAFCATGSEDGYLRLWPLDFSGVFLEAEHEGPVSCVAIGPDGLQVLSCTSSGELGVLDVPSRGYLTLMRSHTDSLLAFSHHPSDAQLATVSCDNTIRIWDMSSLQQLYDFTANEETPCAVVFHPTRQALACGFSSGVVRFFDVVATALIAEHKQHRGTIIGLLFSPDGSLMYSACSAGSLAMYNIGQKEQHVLRVLGNVVCKEAERGPQALSMSSDGRLLALVGPSEYTVTIMDARSLEELLLVDVSILDLDSTKLDGALSIAFSPRHPYQLLVTTSGNKVLWLDPKTGRLLKEVTCVHKQCCSSLAVSEDARYLLTAGDKVIKVWDNQLAGAARPQVFIGHSEAVQQVTFSPDQQHVISAGDAIFIWSFEAAPDPEDVATNASDRPPLALHSSAADHEAEQRRDSTFIANGMPRRTAPRPCIASPPRLDISPVQSAGRETTRLTSDRLSESEDEAAEDQMVQERPVSEDLTERDEQSSLVILECPSNRTKLPWVSKRNTSVVGEDLRSSGRSTPRPDSYMHFNARFKTSSSALGICQPPEGQEMLVLKAAIGYNGNGRGNMVWNPDSGFFAYSCGSVIVLEDLHSGSQRHWLGHPEEISTMALSNDVLILASASGNGDGSSLCQIRVWDTRDGACVKILQHHNTEVQAMSFSRDDRLLMTIGDYRDGSLALWNTKSFELMASSRLACPAHAGAFNPSHADGFACVGTGAVSFWRIEELASGARLKVYRAPVPDDVGPSELTSMAYNSTSLLYTGCSTGQVCVWDTLTHSCFMMWEADQGEIGVLQCKGNRLVSGSNTRRIRLWSVAVVQELREKGSDASSTSVLMKHEMTLDGAIVSATFDEALDMGIVGTTAGTLWYINWVENTSIRLISGHRNKVTDLAVSPGESHCATCGEDGSVRIWSLHNCELLLQFQVLNQSCLCVTWSPACSSRKVGQHIAAGYSDGTIRIFSVSNTEMEMKIHPHPCAVTAIAYSTSGDVLVSGGKDGLMAISSPRTGMTIRVLSDHKGSPVTALECARRKPEELGLAGGDLWLAASSDRRVSVWISDWSKDKCELLDWLSFPAPAAEKEQDSALPSLAAFCPWQPGTVVYTGFGTEKEVLFYSLVQKQVLLKVPLSRFATSLAMSPTSSLLALGSNERILRIIDSAAGTQQDFTAHDDRIHLCRVSPSGNLLFTASYNQVLLWNVHNS</sequence>
<evidence type="ECO:0000256" key="8">
    <source>
        <dbReference type="ARBA" id="ARBA00023212"/>
    </source>
</evidence>
<feature type="repeat" description="WD" evidence="12">
    <location>
        <begin position="728"/>
        <end position="769"/>
    </location>
</feature>
<feature type="compositionally biased region" description="Basic and acidic residues" evidence="13">
    <location>
        <begin position="1100"/>
        <end position="1111"/>
    </location>
</feature>
<feature type="repeat" description="WD" evidence="12">
    <location>
        <begin position="1531"/>
        <end position="1572"/>
    </location>
</feature>
<dbReference type="Pfam" id="PF23409">
    <property type="entry name" value="Beta-prop_EML"/>
    <property type="match status" value="1"/>
</dbReference>
<evidence type="ECO:0000256" key="12">
    <source>
        <dbReference type="PROSITE-ProRule" id="PRU00221"/>
    </source>
</evidence>
<evidence type="ECO:0000256" key="3">
    <source>
        <dbReference type="ARBA" id="ARBA00022490"/>
    </source>
</evidence>
<keyword evidence="4 12" id="KW-0853">WD repeat</keyword>
<dbReference type="PANTHER" id="PTHR13720">
    <property type="entry name" value="WD-40 REPEAT PROTEIN"/>
    <property type="match status" value="1"/>
</dbReference>
<feature type="domain" description="CFA20" evidence="14">
    <location>
        <begin position="1"/>
        <end position="122"/>
    </location>
</feature>
<dbReference type="GO" id="GO:0005814">
    <property type="term" value="C:centriole"/>
    <property type="evidence" value="ECO:0007669"/>
    <property type="project" value="UniProtKB-SubCell"/>
</dbReference>
<evidence type="ECO:0000256" key="11">
    <source>
        <dbReference type="ARBA" id="ARBA00070509"/>
    </source>
</evidence>
<dbReference type="FunFam" id="2.130.10.10:FF:003525">
    <property type="entry name" value="WD repeat domain 90"/>
    <property type="match status" value="1"/>
</dbReference>
<dbReference type="Gene3D" id="2.130.10.10">
    <property type="entry name" value="YVTN repeat-like/Quinoprotein amine dehydrogenase"/>
    <property type="match status" value="6"/>
</dbReference>
<dbReference type="InterPro" id="IPR007714">
    <property type="entry name" value="CFA20_dom"/>
</dbReference>